<feature type="compositionally biased region" description="Polar residues" evidence="4">
    <location>
        <begin position="238"/>
        <end position="256"/>
    </location>
</feature>
<dbReference type="EMBL" id="JBAHYK010000222">
    <property type="protein sequence ID" value="KAL0576458.1"/>
    <property type="molecule type" value="Genomic_DNA"/>
</dbReference>
<keyword evidence="2" id="KW-0547">Nucleotide-binding</keyword>
<proteinExistence type="predicted"/>
<dbReference type="InterPro" id="IPR011009">
    <property type="entry name" value="Kinase-like_dom_sf"/>
</dbReference>
<feature type="compositionally biased region" description="Basic and acidic residues" evidence="4">
    <location>
        <begin position="383"/>
        <end position="405"/>
    </location>
</feature>
<evidence type="ECO:0000313" key="6">
    <source>
        <dbReference type="Proteomes" id="UP001465976"/>
    </source>
</evidence>
<feature type="region of interest" description="Disordered" evidence="4">
    <location>
        <begin position="134"/>
        <end position="166"/>
    </location>
</feature>
<evidence type="ECO:0000313" key="5">
    <source>
        <dbReference type="EMBL" id="KAL0576458.1"/>
    </source>
</evidence>
<dbReference type="Gene3D" id="1.10.510.10">
    <property type="entry name" value="Transferase(Phosphotransferase) domain 1"/>
    <property type="match status" value="1"/>
</dbReference>
<evidence type="ECO:0000256" key="1">
    <source>
        <dbReference type="ARBA" id="ARBA00022527"/>
    </source>
</evidence>
<feature type="compositionally biased region" description="Acidic residues" evidence="4">
    <location>
        <begin position="360"/>
        <end position="372"/>
    </location>
</feature>
<evidence type="ECO:0000256" key="4">
    <source>
        <dbReference type="SAM" id="MobiDB-lite"/>
    </source>
</evidence>
<dbReference type="SUPFAM" id="SSF56112">
    <property type="entry name" value="Protein kinase-like (PK-like)"/>
    <property type="match status" value="1"/>
</dbReference>
<gene>
    <name evidence="5" type="ORF">V5O48_005533</name>
</gene>
<evidence type="ECO:0000256" key="3">
    <source>
        <dbReference type="ARBA" id="ARBA00022840"/>
    </source>
</evidence>
<name>A0ABR3FM19_9AGAR</name>
<keyword evidence="1" id="KW-0418">Kinase</keyword>
<keyword evidence="3" id="KW-0067">ATP-binding</keyword>
<organism evidence="5 6">
    <name type="scientific">Marasmius crinis-equi</name>
    <dbReference type="NCBI Taxonomy" id="585013"/>
    <lineage>
        <taxon>Eukaryota</taxon>
        <taxon>Fungi</taxon>
        <taxon>Dikarya</taxon>
        <taxon>Basidiomycota</taxon>
        <taxon>Agaricomycotina</taxon>
        <taxon>Agaricomycetes</taxon>
        <taxon>Agaricomycetidae</taxon>
        <taxon>Agaricales</taxon>
        <taxon>Marasmiineae</taxon>
        <taxon>Marasmiaceae</taxon>
        <taxon>Marasmius</taxon>
    </lineage>
</organism>
<dbReference type="Proteomes" id="UP001465976">
    <property type="component" value="Unassembled WGS sequence"/>
</dbReference>
<keyword evidence="6" id="KW-1185">Reference proteome</keyword>
<comment type="caution">
    <text evidence="5">The sequence shown here is derived from an EMBL/GenBank/DDBJ whole genome shotgun (WGS) entry which is preliminary data.</text>
</comment>
<evidence type="ECO:0008006" key="7">
    <source>
        <dbReference type="Google" id="ProtNLM"/>
    </source>
</evidence>
<feature type="region of interest" description="Disordered" evidence="4">
    <location>
        <begin position="180"/>
        <end position="224"/>
    </location>
</feature>
<sequence length="405" mass="44453">MLIPNYLPSYVDQLNKILNVLGTPDDAVIKKIGSDKVRRIQLYLENDIHALDLLIKMLSFDPDERITVPQALEHPWLAAYHDVADEPECPTKFDKWRQIEELQTIEEFREALWNEIQDYRQEVRGVNDLSGMPIRRVSGSRGDSGETESIARTRSASGRRESTYQEPEVIVEDPIKEVESVTLTEESGPIEPKSISAIKHDDNLAPPSASDLERRKSVPVTPTDPVVSYARRSSILQPRQGSTSYATPFPSTSHHISSYSEGGAGLGGPSGDLRARTGSMGTIAFPSRGEGYIVPARSRTGSTVGGEVTTRRLLRTLSTVSIYESGEGLAGGLADIAPIGKFIVERQTTGADAPPSEMPNDFEIDEAAEYGEDLGKSSGKNGHPVEKHSTPQKRKEGKEGRFLID</sequence>
<evidence type="ECO:0000256" key="2">
    <source>
        <dbReference type="ARBA" id="ARBA00022741"/>
    </source>
</evidence>
<keyword evidence="1" id="KW-0723">Serine/threonine-protein kinase</keyword>
<dbReference type="PANTHER" id="PTHR24055">
    <property type="entry name" value="MITOGEN-ACTIVATED PROTEIN KINASE"/>
    <property type="match status" value="1"/>
</dbReference>
<reference evidence="5 6" key="1">
    <citation type="submission" date="2024-02" db="EMBL/GenBank/DDBJ databases">
        <title>A draft genome for the cacao thread blight pathogen Marasmius crinis-equi.</title>
        <authorList>
            <person name="Cohen S.P."/>
            <person name="Baruah I.K."/>
            <person name="Amoako-Attah I."/>
            <person name="Bukari Y."/>
            <person name="Meinhardt L.W."/>
            <person name="Bailey B.A."/>
        </authorList>
    </citation>
    <scope>NUCLEOTIDE SEQUENCE [LARGE SCALE GENOMIC DNA]</scope>
    <source>
        <strain evidence="5 6">GH-76</strain>
    </source>
</reference>
<dbReference type="Gene3D" id="3.30.200.20">
    <property type="entry name" value="Phosphorylase Kinase, domain 1"/>
    <property type="match status" value="1"/>
</dbReference>
<dbReference type="InterPro" id="IPR050117">
    <property type="entry name" value="MAPK"/>
</dbReference>
<keyword evidence="1" id="KW-0808">Transferase</keyword>
<feature type="region of interest" description="Disordered" evidence="4">
    <location>
        <begin position="350"/>
        <end position="405"/>
    </location>
</feature>
<protein>
    <recommendedName>
        <fullName evidence="7">Protein kinase domain-containing protein</fullName>
    </recommendedName>
</protein>
<accession>A0ABR3FM19</accession>
<feature type="region of interest" description="Disordered" evidence="4">
    <location>
        <begin position="238"/>
        <end position="268"/>
    </location>
</feature>